<accession>A0A699WWM9</accession>
<proteinExistence type="predicted"/>
<feature type="non-terminal residue" evidence="1">
    <location>
        <position position="1"/>
    </location>
</feature>
<gene>
    <name evidence="1" type="ORF">Tci_921230</name>
</gene>
<reference evidence="1" key="1">
    <citation type="journal article" date="2019" name="Sci. Rep.">
        <title>Draft genome of Tanacetum cinerariifolium, the natural source of mosquito coil.</title>
        <authorList>
            <person name="Yamashiro T."/>
            <person name="Shiraishi A."/>
            <person name="Satake H."/>
            <person name="Nakayama K."/>
        </authorList>
    </citation>
    <scope>NUCLEOTIDE SEQUENCE</scope>
</reference>
<comment type="caution">
    <text evidence="1">The sequence shown here is derived from an EMBL/GenBank/DDBJ whole genome shotgun (WGS) entry which is preliminary data.</text>
</comment>
<sequence length="69" mass="7780">AVVGWEVLPTHLGESNALYRIDGSTKHFTTFCQILHLVDRHDLMKLYGLVVQFYEHHPTTGAGLLFLGD</sequence>
<evidence type="ECO:0000313" key="1">
    <source>
        <dbReference type="EMBL" id="GFD49261.1"/>
    </source>
</evidence>
<name>A0A699WWM9_TANCI</name>
<organism evidence="1">
    <name type="scientific">Tanacetum cinerariifolium</name>
    <name type="common">Dalmatian daisy</name>
    <name type="synonym">Chrysanthemum cinerariifolium</name>
    <dbReference type="NCBI Taxonomy" id="118510"/>
    <lineage>
        <taxon>Eukaryota</taxon>
        <taxon>Viridiplantae</taxon>
        <taxon>Streptophyta</taxon>
        <taxon>Embryophyta</taxon>
        <taxon>Tracheophyta</taxon>
        <taxon>Spermatophyta</taxon>
        <taxon>Magnoliopsida</taxon>
        <taxon>eudicotyledons</taxon>
        <taxon>Gunneridae</taxon>
        <taxon>Pentapetalae</taxon>
        <taxon>asterids</taxon>
        <taxon>campanulids</taxon>
        <taxon>Asterales</taxon>
        <taxon>Asteraceae</taxon>
        <taxon>Asteroideae</taxon>
        <taxon>Anthemideae</taxon>
        <taxon>Anthemidinae</taxon>
        <taxon>Tanacetum</taxon>
    </lineage>
</organism>
<protein>
    <submittedName>
        <fullName evidence="1">Uncharacterized protein</fullName>
    </submittedName>
</protein>
<dbReference type="AlphaFoldDB" id="A0A699WWM9"/>
<dbReference type="EMBL" id="BKCJ011738489">
    <property type="protein sequence ID" value="GFD49261.1"/>
    <property type="molecule type" value="Genomic_DNA"/>
</dbReference>